<dbReference type="PROSITE" id="PS50885">
    <property type="entry name" value="HAMP"/>
    <property type="match status" value="1"/>
</dbReference>
<dbReference type="SUPFAM" id="SSF47384">
    <property type="entry name" value="Homodimeric domain of signal transducing histidine kinase"/>
    <property type="match status" value="1"/>
</dbReference>
<feature type="transmembrane region" description="Helical" evidence="11">
    <location>
        <begin position="190"/>
        <end position="210"/>
    </location>
</feature>
<dbReference type="SMART" id="SM00388">
    <property type="entry name" value="HisKA"/>
    <property type="match status" value="1"/>
</dbReference>
<protein>
    <recommendedName>
        <fullName evidence="3">histidine kinase</fullName>
        <ecNumber evidence="3">2.7.13.3</ecNumber>
    </recommendedName>
</protein>
<gene>
    <name evidence="14" type="ORF">SUTMEG_06290</name>
</gene>
<dbReference type="OrthoDB" id="8554694at2"/>
<comment type="subcellular location">
    <subcellularLocation>
        <location evidence="2">Membrane</location>
        <topology evidence="2">Multi-pass membrane protein</topology>
    </subcellularLocation>
</comment>
<dbReference type="PRINTS" id="PR00344">
    <property type="entry name" value="BCTRLSENSOR"/>
</dbReference>
<dbReference type="InterPro" id="IPR003660">
    <property type="entry name" value="HAMP_dom"/>
</dbReference>
<dbReference type="InterPro" id="IPR050428">
    <property type="entry name" value="TCS_sensor_his_kinase"/>
</dbReference>
<dbReference type="EC" id="2.7.13.3" evidence="3"/>
<dbReference type="InterPro" id="IPR036097">
    <property type="entry name" value="HisK_dim/P_sf"/>
</dbReference>
<evidence type="ECO:0000256" key="9">
    <source>
        <dbReference type="ARBA" id="ARBA00023012"/>
    </source>
</evidence>
<keyword evidence="15" id="KW-1185">Reference proteome</keyword>
<proteinExistence type="predicted"/>
<dbReference type="EMBL" id="AP018786">
    <property type="protein sequence ID" value="BBF22738.1"/>
    <property type="molecule type" value="Genomic_DNA"/>
</dbReference>
<dbReference type="KEGG" id="sutt:SUTMEG_06290"/>
<name>A0A2Z6ICE1_9BURK</name>
<evidence type="ECO:0000256" key="3">
    <source>
        <dbReference type="ARBA" id="ARBA00012438"/>
    </source>
</evidence>
<keyword evidence="4" id="KW-0597">Phosphoprotein</keyword>
<evidence type="ECO:0000256" key="1">
    <source>
        <dbReference type="ARBA" id="ARBA00000085"/>
    </source>
</evidence>
<dbReference type="Pfam" id="PF02518">
    <property type="entry name" value="HATPase_c"/>
    <property type="match status" value="1"/>
</dbReference>
<keyword evidence="8 11" id="KW-1133">Transmembrane helix</keyword>
<dbReference type="GO" id="GO:0005886">
    <property type="term" value="C:plasma membrane"/>
    <property type="evidence" value="ECO:0007669"/>
    <property type="project" value="TreeGrafter"/>
</dbReference>
<dbReference type="InterPro" id="IPR003661">
    <property type="entry name" value="HisK_dim/P_dom"/>
</dbReference>
<evidence type="ECO:0000256" key="6">
    <source>
        <dbReference type="ARBA" id="ARBA00022692"/>
    </source>
</evidence>
<dbReference type="InterPro" id="IPR004358">
    <property type="entry name" value="Sig_transdc_His_kin-like_C"/>
</dbReference>
<feature type="domain" description="Histidine kinase" evidence="12">
    <location>
        <begin position="270"/>
        <end position="497"/>
    </location>
</feature>
<dbReference type="CDD" id="cd00082">
    <property type="entry name" value="HisKA"/>
    <property type="match status" value="1"/>
</dbReference>
<evidence type="ECO:0000256" key="2">
    <source>
        <dbReference type="ARBA" id="ARBA00004141"/>
    </source>
</evidence>
<feature type="domain" description="HAMP" evidence="13">
    <location>
        <begin position="210"/>
        <end position="262"/>
    </location>
</feature>
<feature type="transmembrane region" description="Helical" evidence="11">
    <location>
        <begin position="12"/>
        <end position="36"/>
    </location>
</feature>
<dbReference type="SUPFAM" id="SSF55874">
    <property type="entry name" value="ATPase domain of HSP90 chaperone/DNA topoisomerase II/histidine kinase"/>
    <property type="match status" value="1"/>
</dbReference>
<dbReference type="PROSITE" id="PS50109">
    <property type="entry name" value="HIS_KIN"/>
    <property type="match status" value="1"/>
</dbReference>
<dbReference type="CDD" id="cd00075">
    <property type="entry name" value="HATPase"/>
    <property type="match status" value="1"/>
</dbReference>
<dbReference type="InterPro" id="IPR005467">
    <property type="entry name" value="His_kinase_dom"/>
</dbReference>
<dbReference type="PANTHER" id="PTHR45436:SF15">
    <property type="entry name" value="SENSOR HISTIDINE KINASE CUSS"/>
    <property type="match status" value="1"/>
</dbReference>
<evidence type="ECO:0000313" key="14">
    <source>
        <dbReference type="EMBL" id="BBF22738.1"/>
    </source>
</evidence>
<dbReference type="InterPro" id="IPR003594">
    <property type="entry name" value="HATPase_dom"/>
</dbReference>
<keyword evidence="5" id="KW-0808">Transferase</keyword>
<dbReference type="RefSeq" id="WP_120176416.1">
    <property type="nucleotide sequence ID" value="NZ_AP018786.1"/>
</dbReference>
<dbReference type="Gene3D" id="1.10.287.130">
    <property type="match status" value="1"/>
</dbReference>
<evidence type="ECO:0000313" key="15">
    <source>
        <dbReference type="Proteomes" id="UP000271003"/>
    </source>
</evidence>
<organism evidence="14 15">
    <name type="scientific">Sutterella megalosphaeroides</name>
    <dbReference type="NCBI Taxonomy" id="2494234"/>
    <lineage>
        <taxon>Bacteria</taxon>
        <taxon>Pseudomonadati</taxon>
        <taxon>Pseudomonadota</taxon>
        <taxon>Betaproteobacteria</taxon>
        <taxon>Burkholderiales</taxon>
        <taxon>Sutterellaceae</taxon>
        <taxon>Sutterella</taxon>
    </lineage>
</organism>
<dbReference type="InterPro" id="IPR036890">
    <property type="entry name" value="HATPase_C_sf"/>
</dbReference>
<evidence type="ECO:0000256" key="7">
    <source>
        <dbReference type="ARBA" id="ARBA00022777"/>
    </source>
</evidence>
<evidence type="ECO:0000256" key="4">
    <source>
        <dbReference type="ARBA" id="ARBA00022553"/>
    </source>
</evidence>
<keyword evidence="9" id="KW-0902">Two-component regulatory system</keyword>
<sequence>MFLSTLRRSLLGRTLAAVVTVSTLLMMLTAAALFWWAREDALAMQDAHLADMTAALARADVAALVPRALTMDPQQFAERIESDEPLPSRHHRMMMRGMMNRMGMHRETTPNERRTAIPAGESVLVRLITRQGQAVSTTLEHALPAGLSTLTINGEPHRVCLVFLPNGRYTALAEPMAMREATVLEQAKTAVMPLLVLLPLLLFAISAVLWRALRPLNRAAADVKGRSATDLAPLSYEGVPLEIAPFVEAVNDLLARVQAARTREIRFTADAAHELRSPLTSLTIEAEHLKRLKLSDEARPIVENLESGLARSVHQVSQLLLFARAQAGESAAVLARDAKPWYLSELVGEVVEPILPAIAEKSIGFEVEGLDADTPEAPVKGVSRAAIQAMMRNLVENAVHYTPARGAVTVRIDRSAGKLSIVVSDTGPGIPESERERVFDPFYRIAGSGLPGTGLGLAIVRTYAEMVGARIDLADARPGEVPPGLKASVLVELPRESTETP</sequence>
<evidence type="ECO:0000256" key="11">
    <source>
        <dbReference type="SAM" id="Phobius"/>
    </source>
</evidence>
<dbReference type="PANTHER" id="PTHR45436">
    <property type="entry name" value="SENSOR HISTIDINE KINASE YKOH"/>
    <property type="match status" value="1"/>
</dbReference>
<dbReference type="SMART" id="SM00387">
    <property type="entry name" value="HATPase_c"/>
    <property type="match status" value="1"/>
</dbReference>
<dbReference type="Pfam" id="PF00512">
    <property type="entry name" value="HisKA"/>
    <property type="match status" value="1"/>
</dbReference>
<comment type="catalytic activity">
    <reaction evidence="1">
        <text>ATP + protein L-histidine = ADP + protein N-phospho-L-histidine.</text>
        <dbReference type="EC" id="2.7.13.3"/>
    </reaction>
</comment>
<dbReference type="Gene3D" id="3.30.565.10">
    <property type="entry name" value="Histidine kinase-like ATPase, C-terminal domain"/>
    <property type="match status" value="1"/>
</dbReference>
<dbReference type="GO" id="GO:0000155">
    <property type="term" value="F:phosphorelay sensor kinase activity"/>
    <property type="evidence" value="ECO:0007669"/>
    <property type="project" value="InterPro"/>
</dbReference>
<evidence type="ECO:0000259" key="12">
    <source>
        <dbReference type="PROSITE" id="PS50109"/>
    </source>
</evidence>
<reference evidence="14 15" key="1">
    <citation type="journal article" date="2018" name="Int. J. Syst. Evol. Microbiol.">
        <title>Mesosutterella multiformis gen. nov., sp. nov., a member of the family Sutterellaceae and Sutterella megalosphaeroides sp. nov., isolated from human faeces.</title>
        <authorList>
            <person name="Sakamoto M."/>
            <person name="Ikeyama N."/>
            <person name="Kunihiro T."/>
            <person name="Iino T."/>
            <person name="Yuki M."/>
            <person name="Ohkuma M."/>
        </authorList>
    </citation>
    <scope>NUCLEOTIDE SEQUENCE [LARGE SCALE GENOMIC DNA]</scope>
    <source>
        <strain evidence="14 15">6FBBBH3</strain>
    </source>
</reference>
<evidence type="ECO:0000256" key="5">
    <source>
        <dbReference type="ARBA" id="ARBA00022679"/>
    </source>
</evidence>
<keyword evidence="6 11" id="KW-0812">Transmembrane</keyword>
<accession>A0A2Z6ICE1</accession>
<evidence type="ECO:0000256" key="8">
    <source>
        <dbReference type="ARBA" id="ARBA00022989"/>
    </source>
</evidence>
<evidence type="ECO:0000259" key="13">
    <source>
        <dbReference type="PROSITE" id="PS50885"/>
    </source>
</evidence>
<dbReference type="Proteomes" id="UP000271003">
    <property type="component" value="Chromosome"/>
</dbReference>
<evidence type="ECO:0000256" key="10">
    <source>
        <dbReference type="ARBA" id="ARBA00023136"/>
    </source>
</evidence>
<dbReference type="AlphaFoldDB" id="A0A2Z6ICE1"/>
<keyword evidence="7" id="KW-0418">Kinase</keyword>
<keyword evidence="10 11" id="KW-0472">Membrane</keyword>